<organism evidence="2">
    <name type="scientific">Microcystis aeruginosa (strain PCC 7806)</name>
    <dbReference type="NCBI Taxonomy" id="267872"/>
    <lineage>
        <taxon>Bacteria</taxon>
        <taxon>Bacillati</taxon>
        <taxon>Cyanobacteriota</taxon>
        <taxon>Cyanophyceae</taxon>
        <taxon>Oscillatoriophycideae</taxon>
        <taxon>Chroococcales</taxon>
        <taxon>Microcystaceae</taxon>
        <taxon>Microcystis</taxon>
    </lineage>
</organism>
<dbReference type="GO" id="GO:0008171">
    <property type="term" value="F:O-methyltransferase activity"/>
    <property type="evidence" value="ECO:0007669"/>
    <property type="project" value="TreeGrafter"/>
</dbReference>
<dbReference type="SUPFAM" id="SSF53756">
    <property type="entry name" value="UDP-Glycosyltransferase/glycogen phosphorylase"/>
    <property type="match status" value="1"/>
</dbReference>
<dbReference type="InterPro" id="IPR006342">
    <property type="entry name" value="FkbM_mtfrase"/>
</dbReference>
<name>A8YC57_MICA7</name>
<dbReference type="AlphaFoldDB" id="A8YC57"/>
<dbReference type="EMBL" id="AM778911">
    <property type="protein sequence ID" value="CAO89094.1"/>
    <property type="molecule type" value="Genomic_DNA"/>
</dbReference>
<dbReference type="InterPro" id="IPR029063">
    <property type="entry name" value="SAM-dependent_MTases_sf"/>
</dbReference>
<dbReference type="NCBIfam" id="TIGR01444">
    <property type="entry name" value="fkbM_fam"/>
    <property type="match status" value="1"/>
</dbReference>
<evidence type="ECO:0000259" key="1">
    <source>
        <dbReference type="Pfam" id="PF05050"/>
    </source>
</evidence>
<evidence type="ECO:0000313" key="2">
    <source>
        <dbReference type="EMBL" id="CAO89094.1"/>
    </source>
</evidence>
<gene>
    <name evidence="2" type="ORF">IPF_720</name>
</gene>
<dbReference type="Gene3D" id="3.40.50.2000">
    <property type="entry name" value="Glycogen Phosphorylase B"/>
    <property type="match status" value="2"/>
</dbReference>
<dbReference type="Pfam" id="PF05050">
    <property type="entry name" value="Methyltransf_21"/>
    <property type="match status" value="1"/>
</dbReference>
<proteinExistence type="predicted"/>
<dbReference type="PANTHER" id="PTHR36973">
    <property type="entry name" value="SLL1456 PROTEIN-RELATED"/>
    <property type="match status" value="1"/>
</dbReference>
<accession>A8YC57</accession>
<dbReference type="InterPro" id="IPR053188">
    <property type="entry name" value="FkbM_Methyltransferase"/>
</dbReference>
<sequence>MLTSYQELQKKLSLSLHDLNSFADKFQESYDIIVSSNEINENHGVGVLLKRIFPDTSGIVSLRTTNLYGGDQDFGVQNFCLDVRGCSYGEILLKIQNLFVYLKPKRVLVIPYFIEDFYIAIAIKSLFQVPICTYLMDDQNIYVRAVADGIVKQLIDSSDLILGISKPLCQVYSKKYERKIWFVPPLVESYLIPPEITVPDSMARGILIGNIWSQTWLENLRQLCRESQIKLDWYGNPNRQWLQFQEVELEQDGIFFKGYCSQDALIYYLRQAPFAIVPTASSENEQDRPEFACLSLPSRIPFITAVAHTPLIIVGREDSAAAQFVREFDLGTVCDYKAQSLLREIEKLRIESNQLRFRYSSQKLAKSLKADHFDDWLWRSLEKGKPIDNRFEQFEKNSLKCSVIVTASEVNQSHGTGALVRRIFPDDSEIISIRSDNHYGGEQQFGVLSFHLDHKKMSRPAIFQSILQTLGHHQVEKVFCVPYYASDLLTSIAIKELFNVPVPLATYIMDDQNICVQEIPDDLMKEFLSKCSVRFATHPELRDAYENKYGYKFWLLPAIVPHRLINSEVAEVSPQRCQEKWGALLGSIWSPQWFQSLLESIQGAGIKLDWYGNSNYYWLKESAAELEKWGLYSRGLYPEEKLGQQLQAYPFVIVPTGTMDERDDRTELSRLSLPGRIIFNLATANTPVILLGSNKTSAANFINRFQIGVVCDYTPESLAAAVDYVLKPENQQRMRENAVKVAAKFSDQGIDQWVWQSLEKEQAADDRFEAILPRSPIDLVHFIEPPVPSIIYKDYAQVYQVMRRLRGQKYRPDFVVDVGASHGIWSHTASQLFPEARFILIDPLISKYEQSARNYYICNIPKAELLEIAISNQAGQLSFQVSPDLYGSSLLTPADFRNYETITVAVKTLDQVATDEQISGRGILKLDVQCAEHIVLEGAKEFIAQVDLVVAELSFIRYDQDALVFNEMLNLLDQLGFRYYDETGEWRSPIDGTLLQKEVVFIRQDLLVPETSRKIENSPNQA</sequence>
<dbReference type="SUPFAM" id="SSF53335">
    <property type="entry name" value="S-adenosyl-L-methionine-dependent methyltransferases"/>
    <property type="match status" value="1"/>
</dbReference>
<reference evidence="2" key="1">
    <citation type="submission" date="2007-08" db="EMBL/GenBank/DDBJ databases">
        <authorList>
            <person name="Frangeul L."/>
        </authorList>
    </citation>
    <scope>NUCLEOTIDE SEQUENCE</scope>
    <source>
        <strain evidence="2">PCC 7806</strain>
    </source>
</reference>
<dbReference type="Gene3D" id="3.40.50.150">
    <property type="entry name" value="Vaccinia Virus protein VP39"/>
    <property type="match status" value="1"/>
</dbReference>
<dbReference type="PANTHER" id="PTHR36973:SF4">
    <property type="entry name" value="NODULATION PROTEIN"/>
    <property type="match status" value="1"/>
</dbReference>
<protein>
    <submittedName>
        <fullName evidence="2">Similar to tr|Q55374|Q55374</fullName>
    </submittedName>
</protein>
<feature type="domain" description="Methyltransferase FkbM" evidence="1">
    <location>
        <begin position="817"/>
        <end position="979"/>
    </location>
</feature>